<protein>
    <submittedName>
        <fullName evidence="1">Uncharacterized protein</fullName>
    </submittedName>
</protein>
<accession>A0A2N9ITQ2</accession>
<name>A0A2N9ITQ2_FAGSY</name>
<gene>
    <name evidence="1" type="ORF">FSB_LOCUS55273</name>
</gene>
<reference evidence="1" key="1">
    <citation type="submission" date="2018-02" db="EMBL/GenBank/DDBJ databases">
        <authorList>
            <person name="Cohen D.B."/>
            <person name="Kent A.D."/>
        </authorList>
    </citation>
    <scope>NUCLEOTIDE SEQUENCE</scope>
</reference>
<dbReference type="AlphaFoldDB" id="A0A2N9ITQ2"/>
<dbReference type="EMBL" id="OIVN01006191">
    <property type="protein sequence ID" value="SPD27391.1"/>
    <property type="molecule type" value="Genomic_DNA"/>
</dbReference>
<organism evidence="1">
    <name type="scientific">Fagus sylvatica</name>
    <name type="common">Beechnut</name>
    <dbReference type="NCBI Taxonomy" id="28930"/>
    <lineage>
        <taxon>Eukaryota</taxon>
        <taxon>Viridiplantae</taxon>
        <taxon>Streptophyta</taxon>
        <taxon>Embryophyta</taxon>
        <taxon>Tracheophyta</taxon>
        <taxon>Spermatophyta</taxon>
        <taxon>Magnoliopsida</taxon>
        <taxon>eudicotyledons</taxon>
        <taxon>Gunneridae</taxon>
        <taxon>Pentapetalae</taxon>
        <taxon>rosids</taxon>
        <taxon>fabids</taxon>
        <taxon>Fagales</taxon>
        <taxon>Fagaceae</taxon>
        <taxon>Fagus</taxon>
    </lineage>
</organism>
<sequence>MAKNKSSSSVCHHSRPPHHHLWWFYLSALPFSTRGLSPSLKLTALSLSHLDWAKAMSWPWGLVVDCGLWR</sequence>
<proteinExistence type="predicted"/>
<evidence type="ECO:0000313" key="1">
    <source>
        <dbReference type="EMBL" id="SPD27391.1"/>
    </source>
</evidence>